<evidence type="ECO:0000256" key="1">
    <source>
        <dbReference type="SAM" id="SignalP"/>
    </source>
</evidence>
<evidence type="ECO:0000313" key="2">
    <source>
        <dbReference type="EMBL" id="PIS22028.1"/>
    </source>
</evidence>
<reference evidence="3" key="1">
    <citation type="submission" date="2017-09" db="EMBL/GenBank/DDBJ databases">
        <title>Depth-based differentiation of microbial function through sediment-hosted aquifers and enrichment of novel symbionts in the deep terrestrial subsurface.</title>
        <authorList>
            <person name="Probst A.J."/>
            <person name="Ladd B."/>
            <person name="Jarett J.K."/>
            <person name="Geller-Mcgrath D.E."/>
            <person name="Sieber C.M.K."/>
            <person name="Emerson J.B."/>
            <person name="Anantharaman K."/>
            <person name="Thomas B.C."/>
            <person name="Malmstrom R."/>
            <person name="Stieglmeier M."/>
            <person name="Klingl A."/>
            <person name="Woyke T."/>
            <person name="Ryan C.M."/>
            <person name="Banfield J.F."/>
        </authorList>
    </citation>
    <scope>NUCLEOTIDE SEQUENCE [LARGE SCALE GENOMIC DNA]</scope>
</reference>
<protein>
    <recommendedName>
        <fullName evidence="4">DUF5667 domain-containing protein</fullName>
    </recommendedName>
</protein>
<evidence type="ECO:0000313" key="3">
    <source>
        <dbReference type="Proteomes" id="UP000231252"/>
    </source>
</evidence>
<comment type="caution">
    <text evidence="2">The sequence shown here is derived from an EMBL/GenBank/DDBJ whole genome shotgun (WGS) entry which is preliminary data.</text>
</comment>
<proteinExistence type="predicted"/>
<evidence type="ECO:0008006" key="4">
    <source>
        <dbReference type="Google" id="ProtNLM"/>
    </source>
</evidence>
<feature type="chain" id="PRO_5013769454" description="DUF5667 domain-containing protein" evidence="1">
    <location>
        <begin position="25"/>
        <end position="214"/>
    </location>
</feature>
<dbReference type="EMBL" id="PEYU01000096">
    <property type="protein sequence ID" value="PIS22028.1"/>
    <property type="molecule type" value="Genomic_DNA"/>
</dbReference>
<dbReference type="Proteomes" id="UP000231252">
    <property type="component" value="Unassembled WGS sequence"/>
</dbReference>
<keyword evidence="1" id="KW-0732">Signal</keyword>
<gene>
    <name evidence="2" type="ORF">COT50_04200</name>
</gene>
<organism evidence="2 3">
    <name type="scientific">candidate division WWE3 bacterium CG08_land_8_20_14_0_20_41_10</name>
    <dbReference type="NCBI Taxonomy" id="1975085"/>
    <lineage>
        <taxon>Bacteria</taxon>
        <taxon>Katanobacteria</taxon>
    </lineage>
</organism>
<name>A0A2H0XD38_UNCKA</name>
<accession>A0A2H0XD38</accession>
<dbReference type="AlphaFoldDB" id="A0A2H0XD38"/>
<sequence length="214" mass="24966">MNKKYFSLIPAVSILIFAPRAVYAVEKQNTGVSVDKWAEQALKWKEKFKGAENLPTNMQERVSKIKENRNKICKNAQERVNERWSKYYARRTDRVENMDKGVKILENRIEFYKGKDLNVANLESDLVVLKALVGEYKTEYLKFLDALEGAKTLPCANYEGAFLPKLKVAKEQWVVVKQKSDSIRDYYRGTVKKHLEELRVQLPVENKVKETEEE</sequence>
<feature type="signal peptide" evidence="1">
    <location>
        <begin position="1"/>
        <end position="24"/>
    </location>
</feature>